<gene>
    <name evidence="8" type="ORF">TRAPUB_8768</name>
</gene>
<protein>
    <submittedName>
        <fullName evidence="8">Aspartic protease</fullName>
    </submittedName>
</protein>
<feature type="region of interest" description="Disordered" evidence="5">
    <location>
        <begin position="140"/>
        <end position="165"/>
    </location>
</feature>
<dbReference type="OrthoDB" id="15189at2759"/>
<dbReference type="OMA" id="LSECHTR"/>
<dbReference type="PROSITE" id="PS51767">
    <property type="entry name" value="PEPTIDASE_A1"/>
    <property type="match status" value="1"/>
</dbReference>
<dbReference type="EMBL" id="MNAD01000252">
    <property type="protein sequence ID" value="OJT14715.1"/>
    <property type="molecule type" value="Genomic_DNA"/>
</dbReference>
<dbReference type="InterPro" id="IPR034164">
    <property type="entry name" value="Pepsin-like_dom"/>
</dbReference>
<organism evidence="8 9">
    <name type="scientific">Trametes pubescens</name>
    <name type="common">White-rot fungus</name>
    <dbReference type="NCBI Taxonomy" id="154538"/>
    <lineage>
        <taxon>Eukaryota</taxon>
        <taxon>Fungi</taxon>
        <taxon>Dikarya</taxon>
        <taxon>Basidiomycota</taxon>
        <taxon>Agaricomycotina</taxon>
        <taxon>Agaricomycetes</taxon>
        <taxon>Polyporales</taxon>
        <taxon>Polyporaceae</taxon>
        <taxon>Trametes</taxon>
    </lineage>
</organism>
<dbReference type="FunFam" id="2.40.70.10:FF:000008">
    <property type="entry name" value="Cathepsin D"/>
    <property type="match status" value="1"/>
</dbReference>
<dbReference type="PANTHER" id="PTHR47966">
    <property type="entry name" value="BETA-SITE APP-CLEAVING ENZYME, ISOFORM A-RELATED"/>
    <property type="match status" value="1"/>
</dbReference>
<feature type="compositionally biased region" description="Low complexity" evidence="5">
    <location>
        <begin position="156"/>
        <end position="165"/>
    </location>
</feature>
<feature type="active site" evidence="3">
    <location>
        <position position="131"/>
    </location>
</feature>
<proteinExistence type="inferred from homology"/>
<keyword evidence="4 8" id="KW-0645">Protease</keyword>
<feature type="compositionally biased region" description="Polar residues" evidence="5">
    <location>
        <begin position="140"/>
        <end position="155"/>
    </location>
</feature>
<dbReference type="Proteomes" id="UP000184267">
    <property type="component" value="Unassembled WGS sequence"/>
</dbReference>
<feature type="domain" description="Peptidase A1" evidence="7">
    <location>
        <begin position="113"/>
        <end position="420"/>
    </location>
</feature>
<evidence type="ECO:0000256" key="2">
    <source>
        <dbReference type="ARBA" id="ARBA00022750"/>
    </source>
</evidence>
<dbReference type="Gene3D" id="2.40.70.10">
    <property type="entry name" value="Acid Proteases"/>
    <property type="match status" value="2"/>
</dbReference>
<dbReference type="GO" id="GO:0006508">
    <property type="term" value="P:proteolysis"/>
    <property type="evidence" value="ECO:0007669"/>
    <property type="project" value="UniProtKB-KW"/>
</dbReference>
<evidence type="ECO:0000256" key="4">
    <source>
        <dbReference type="RuleBase" id="RU000454"/>
    </source>
</evidence>
<keyword evidence="9" id="KW-1185">Reference proteome</keyword>
<dbReference type="PANTHER" id="PTHR47966:SF51">
    <property type="entry name" value="BETA-SITE APP-CLEAVING ENZYME, ISOFORM A-RELATED"/>
    <property type="match status" value="1"/>
</dbReference>
<keyword evidence="4" id="KW-0378">Hydrolase</keyword>
<evidence type="ECO:0000259" key="7">
    <source>
        <dbReference type="PROSITE" id="PS51767"/>
    </source>
</evidence>
<feature type="signal peptide" evidence="6">
    <location>
        <begin position="1"/>
        <end position="18"/>
    </location>
</feature>
<evidence type="ECO:0000313" key="9">
    <source>
        <dbReference type="Proteomes" id="UP000184267"/>
    </source>
</evidence>
<feature type="active site" evidence="3">
    <location>
        <position position="309"/>
    </location>
</feature>
<dbReference type="STRING" id="154538.A0A1M2W4C8"/>
<evidence type="ECO:0000313" key="8">
    <source>
        <dbReference type="EMBL" id="OJT14715.1"/>
    </source>
</evidence>
<feature type="chain" id="PRO_5012612030" evidence="6">
    <location>
        <begin position="19"/>
        <end position="423"/>
    </location>
</feature>
<evidence type="ECO:0000256" key="3">
    <source>
        <dbReference type="PIRSR" id="PIRSR601461-1"/>
    </source>
</evidence>
<keyword evidence="6" id="KW-0732">Signal</keyword>
<sequence length="423" mass="44473">MFCKATLLTVALALLASANPVAREPTPAAGLRIPLHRPRSLKDADGVFDHAKAVQEIVKTKNKHRRNLIALEQNVGRQAFPEGAEIKPLATVPASFQKRGAVTLKDQNEDTEWTGKVEIGSPAQSFVIDFDTGSSDLWVPSSSCKSCSGKTLYNPSKSSNSSKKSGSFSISYGDGSTASGTPYTDDVTVGGVKVTGQYFAAVTTESSQFAQDPADGLLGLAFPAISNLKHDPFFFTAVKQGTVKDGEFSFKLASSGSELFVGGRNVKLFSGAVEFHPVSNTNTGFWQIGGASVSVGGKTAVSKFDTVIDSGSTIMTAPADAAAAFWKTVKGSQVFDEEQGLYSFPCASVPQVAFSWGGKSWAISADDFNLGMTEQGSKDCVGALAAGDIGLGKSTWLLGDTLMKNVYTVFSTNQTAVGFAKLA</sequence>
<dbReference type="InterPro" id="IPR001969">
    <property type="entry name" value="Aspartic_peptidase_AS"/>
</dbReference>
<dbReference type="CDD" id="cd05471">
    <property type="entry name" value="pepsin_like"/>
    <property type="match status" value="1"/>
</dbReference>
<dbReference type="SUPFAM" id="SSF50630">
    <property type="entry name" value="Acid proteases"/>
    <property type="match status" value="1"/>
</dbReference>
<reference evidence="8 9" key="1">
    <citation type="submission" date="2016-10" db="EMBL/GenBank/DDBJ databases">
        <title>Genome sequence of the basidiomycete white-rot fungus Trametes pubescens.</title>
        <authorList>
            <person name="Makela M.R."/>
            <person name="Granchi Z."/>
            <person name="Peng M."/>
            <person name="De Vries R.P."/>
            <person name="Grigoriev I."/>
            <person name="Riley R."/>
            <person name="Hilden K."/>
        </authorList>
    </citation>
    <scope>NUCLEOTIDE SEQUENCE [LARGE SCALE GENOMIC DNA]</scope>
    <source>
        <strain evidence="8 9">FBCC735</strain>
    </source>
</reference>
<dbReference type="InterPro" id="IPR001461">
    <property type="entry name" value="Aspartic_peptidase_A1"/>
</dbReference>
<evidence type="ECO:0000256" key="1">
    <source>
        <dbReference type="ARBA" id="ARBA00007447"/>
    </source>
</evidence>
<dbReference type="GO" id="GO:0004190">
    <property type="term" value="F:aspartic-type endopeptidase activity"/>
    <property type="evidence" value="ECO:0007669"/>
    <property type="project" value="UniProtKB-KW"/>
</dbReference>
<evidence type="ECO:0000256" key="6">
    <source>
        <dbReference type="SAM" id="SignalP"/>
    </source>
</evidence>
<evidence type="ECO:0000256" key="5">
    <source>
        <dbReference type="SAM" id="MobiDB-lite"/>
    </source>
</evidence>
<dbReference type="AlphaFoldDB" id="A0A1M2W4C8"/>
<dbReference type="InterPro" id="IPR033121">
    <property type="entry name" value="PEPTIDASE_A1"/>
</dbReference>
<comment type="caution">
    <text evidence="8">The sequence shown here is derived from an EMBL/GenBank/DDBJ whole genome shotgun (WGS) entry which is preliminary data.</text>
</comment>
<dbReference type="PROSITE" id="PS00141">
    <property type="entry name" value="ASP_PROTEASE"/>
    <property type="match status" value="1"/>
</dbReference>
<dbReference type="Pfam" id="PF00026">
    <property type="entry name" value="Asp"/>
    <property type="match status" value="1"/>
</dbReference>
<name>A0A1M2W4C8_TRAPU</name>
<comment type="similarity">
    <text evidence="1 4">Belongs to the peptidase A1 family.</text>
</comment>
<keyword evidence="2 4" id="KW-0064">Aspartyl protease</keyword>
<dbReference type="PRINTS" id="PR00792">
    <property type="entry name" value="PEPSIN"/>
</dbReference>
<accession>A0A1M2W4C8</accession>
<dbReference type="InterPro" id="IPR021109">
    <property type="entry name" value="Peptidase_aspartic_dom_sf"/>
</dbReference>